<evidence type="ECO:0008006" key="3">
    <source>
        <dbReference type="Google" id="ProtNLM"/>
    </source>
</evidence>
<dbReference type="AlphaFoldDB" id="A0AAV2IAS6"/>
<organism evidence="1 2">
    <name type="scientific">Lymnaea stagnalis</name>
    <name type="common">Great pond snail</name>
    <name type="synonym">Helix stagnalis</name>
    <dbReference type="NCBI Taxonomy" id="6523"/>
    <lineage>
        <taxon>Eukaryota</taxon>
        <taxon>Metazoa</taxon>
        <taxon>Spiralia</taxon>
        <taxon>Lophotrochozoa</taxon>
        <taxon>Mollusca</taxon>
        <taxon>Gastropoda</taxon>
        <taxon>Heterobranchia</taxon>
        <taxon>Euthyneura</taxon>
        <taxon>Panpulmonata</taxon>
        <taxon>Hygrophila</taxon>
        <taxon>Lymnaeoidea</taxon>
        <taxon>Lymnaeidae</taxon>
        <taxon>Lymnaea</taxon>
    </lineage>
</organism>
<name>A0AAV2IAS6_LYMST</name>
<sequence>MSTHDIGEEERTEQGMEIMETRMAEAWEPNDDDDLEEIIREFKINESEEFVELEEFDPVGGGLSREPEKPKKKGYYGCKVCCYCKEGHMEDKVDFKDYKGDRRPIDGKYYCLSNNVIYLLYCSEPGCKARYVGCTKRAFKIRFGEHLMAIKFLDGKIKKKDEELVKQIKQKQNYVMEHFTEFHEVDKLRGLVIESCPQEDPHMRRTLESKWIKELQTLRRESPSDTNRLNKIQSIRGGK</sequence>
<reference evidence="1 2" key="1">
    <citation type="submission" date="2024-04" db="EMBL/GenBank/DDBJ databases">
        <authorList>
            <consortium name="Genoscope - CEA"/>
            <person name="William W."/>
        </authorList>
    </citation>
    <scope>NUCLEOTIDE SEQUENCE [LARGE SCALE GENOMIC DNA]</scope>
</reference>
<gene>
    <name evidence="1" type="ORF">GSLYS_00016867001</name>
</gene>
<dbReference type="Proteomes" id="UP001497497">
    <property type="component" value="Unassembled WGS sequence"/>
</dbReference>
<protein>
    <recommendedName>
        <fullName evidence="3">GIY-YIG domain-containing protein</fullName>
    </recommendedName>
</protein>
<keyword evidence="2" id="KW-1185">Reference proteome</keyword>
<evidence type="ECO:0000313" key="1">
    <source>
        <dbReference type="EMBL" id="CAL1543333.1"/>
    </source>
</evidence>
<evidence type="ECO:0000313" key="2">
    <source>
        <dbReference type="Proteomes" id="UP001497497"/>
    </source>
</evidence>
<proteinExistence type="predicted"/>
<accession>A0AAV2IAS6</accession>
<comment type="caution">
    <text evidence="1">The sequence shown here is derived from an EMBL/GenBank/DDBJ whole genome shotgun (WGS) entry which is preliminary data.</text>
</comment>
<dbReference type="EMBL" id="CAXITT010000541">
    <property type="protein sequence ID" value="CAL1543333.1"/>
    <property type="molecule type" value="Genomic_DNA"/>
</dbReference>